<dbReference type="PANTHER" id="PTHR39453">
    <property type="entry name" value="PHOSPHATE PROPANOYLTRANSFERASE"/>
    <property type="match status" value="1"/>
</dbReference>
<comment type="caution">
    <text evidence="11">The sequence shown here is derived from an EMBL/GenBank/DDBJ whole genome shotgun (WGS) entry which is preliminary data.</text>
</comment>
<evidence type="ECO:0000313" key="11">
    <source>
        <dbReference type="EMBL" id="GAA0337116.1"/>
    </source>
</evidence>
<proteinExistence type="inferred from homology"/>
<dbReference type="Pfam" id="PF06130">
    <property type="entry name" value="PTAC"/>
    <property type="match status" value="1"/>
</dbReference>
<evidence type="ECO:0000256" key="6">
    <source>
        <dbReference type="ARBA" id="ARBA00022723"/>
    </source>
</evidence>
<dbReference type="Proteomes" id="UP001500782">
    <property type="component" value="Unassembled WGS sequence"/>
</dbReference>
<evidence type="ECO:0000256" key="7">
    <source>
        <dbReference type="ARBA" id="ARBA00022833"/>
    </source>
</evidence>
<name>A0ABP3G8L7_9BACI</name>
<gene>
    <name evidence="11" type="ORF">GCM10008967_29270</name>
</gene>
<sequence length="211" mass="23432">MDEKEIQNLVRTITMQMLGKKQEKLIPIAVSNRHVHLSQQHVERLFGKGYQLKKMKDLSQPGQFAGQETVTLIGPKGRIEKVRILGPSRGDTQVEISLYDGYTLGIHPPIRDSGDIKGSPGITIQGPRGQLSLKEGLICAARHIHMHTDDALSLQVENNQRVQVKVEGPRAVTFDHVLIRVSPKYKLEMHIDMDEANAAGIQNGQLGTILP</sequence>
<comment type="similarity">
    <text evidence="2 10">Belongs to the PduL family.</text>
</comment>
<keyword evidence="7" id="KW-0862">Zinc</keyword>
<evidence type="ECO:0000256" key="9">
    <source>
        <dbReference type="ARBA" id="ARBA00047589"/>
    </source>
</evidence>
<evidence type="ECO:0000256" key="1">
    <source>
        <dbReference type="ARBA" id="ARBA00001947"/>
    </source>
</evidence>
<dbReference type="EMBL" id="BAAADJ010000050">
    <property type="protein sequence ID" value="GAA0337116.1"/>
    <property type="molecule type" value="Genomic_DNA"/>
</dbReference>
<protein>
    <recommendedName>
        <fullName evidence="4 10">Phosphate propanoyltransferase</fullName>
        <ecNumber evidence="3 10">2.3.1.222</ecNumber>
    </recommendedName>
</protein>
<organism evidence="11 12">
    <name type="scientific">Bacillus carboniphilus</name>
    <dbReference type="NCBI Taxonomy" id="86663"/>
    <lineage>
        <taxon>Bacteria</taxon>
        <taxon>Bacillati</taxon>
        <taxon>Bacillota</taxon>
        <taxon>Bacilli</taxon>
        <taxon>Bacillales</taxon>
        <taxon>Bacillaceae</taxon>
        <taxon>Bacillus</taxon>
    </lineage>
</organism>
<dbReference type="RefSeq" id="WP_343800297.1">
    <property type="nucleotide sequence ID" value="NZ_BAAADJ010000050.1"/>
</dbReference>
<keyword evidence="12" id="KW-1185">Reference proteome</keyword>
<evidence type="ECO:0000256" key="5">
    <source>
        <dbReference type="ARBA" id="ARBA00022679"/>
    </source>
</evidence>
<comment type="catalytic activity">
    <reaction evidence="9 10">
        <text>propanoyl-CoA + phosphate = propanoyl phosphate + CoA</text>
        <dbReference type="Rhea" id="RHEA:28046"/>
        <dbReference type="ChEBI" id="CHEBI:43474"/>
        <dbReference type="ChEBI" id="CHEBI:57287"/>
        <dbReference type="ChEBI" id="CHEBI:57392"/>
        <dbReference type="ChEBI" id="CHEBI:58933"/>
        <dbReference type="EC" id="2.3.1.222"/>
    </reaction>
</comment>
<keyword evidence="8 10" id="KW-0012">Acyltransferase</keyword>
<dbReference type="EC" id="2.3.1.222" evidence="3 10"/>
<comment type="pathway">
    <text evidence="10">Polyol metabolism; 1,2-propanediol degradation.</text>
</comment>
<evidence type="ECO:0000256" key="2">
    <source>
        <dbReference type="ARBA" id="ARBA00007342"/>
    </source>
</evidence>
<evidence type="ECO:0000256" key="3">
    <source>
        <dbReference type="ARBA" id="ARBA00012206"/>
    </source>
</evidence>
<keyword evidence="5 10" id="KW-0808">Transferase</keyword>
<accession>A0ABP3G8L7</accession>
<comment type="function">
    <text evidence="10">Involved in 1,2-propanediol (1,2-PD) degradation by catalyzing the conversion of propanoyl-CoA to propanoyl-phosphate.</text>
</comment>
<evidence type="ECO:0000256" key="10">
    <source>
        <dbReference type="PIRNR" id="PIRNR010130"/>
    </source>
</evidence>
<evidence type="ECO:0000256" key="8">
    <source>
        <dbReference type="ARBA" id="ARBA00023315"/>
    </source>
</evidence>
<evidence type="ECO:0000256" key="4">
    <source>
        <dbReference type="ARBA" id="ARBA00020837"/>
    </source>
</evidence>
<dbReference type="NCBIfam" id="NF011652">
    <property type="entry name" value="PRK15070.1"/>
    <property type="match status" value="1"/>
</dbReference>
<dbReference type="InterPro" id="IPR008300">
    <property type="entry name" value="PTAC"/>
</dbReference>
<dbReference type="PIRSF" id="PIRSF010130">
    <property type="entry name" value="PduL"/>
    <property type="match status" value="1"/>
</dbReference>
<evidence type="ECO:0000313" key="12">
    <source>
        <dbReference type="Proteomes" id="UP001500782"/>
    </source>
</evidence>
<reference evidence="12" key="1">
    <citation type="journal article" date="2019" name="Int. J. Syst. Evol. Microbiol.">
        <title>The Global Catalogue of Microorganisms (GCM) 10K type strain sequencing project: providing services to taxonomists for standard genome sequencing and annotation.</title>
        <authorList>
            <consortium name="The Broad Institute Genomics Platform"/>
            <consortium name="The Broad Institute Genome Sequencing Center for Infectious Disease"/>
            <person name="Wu L."/>
            <person name="Ma J."/>
        </authorList>
    </citation>
    <scope>NUCLEOTIDE SEQUENCE [LARGE SCALE GENOMIC DNA]</scope>
    <source>
        <strain evidence="12">JCM 9731</strain>
    </source>
</reference>
<dbReference type="PANTHER" id="PTHR39453:SF1">
    <property type="entry name" value="PHOSPHATE PROPANOYLTRANSFERASE"/>
    <property type="match status" value="1"/>
</dbReference>
<comment type="cofactor">
    <cofactor evidence="1">
        <name>Zn(2+)</name>
        <dbReference type="ChEBI" id="CHEBI:29105"/>
    </cofactor>
</comment>
<keyword evidence="6" id="KW-0479">Metal-binding</keyword>